<proteinExistence type="predicted"/>
<accession>A0AAV4INN7</accession>
<dbReference type="PANTHER" id="PTHR46599">
    <property type="entry name" value="PIGGYBAC TRANSPOSABLE ELEMENT-DERIVED PROTEIN 4"/>
    <property type="match status" value="1"/>
</dbReference>
<organism evidence="2 3">
    <name type="scientific">Elysia marginata</name>
    <dbReference type="NCBI Taxonomy" id="1093978"/>
    <lineage>
        <taxon>Eukaryota</taxon>
        <taxon>Metazoa</taxon>
        <taxon>Spiralia</taxon>
        <taxon>Lophotrochozoa</taxon>
        <taxon>Mollusca</taxon>
        <taxon>Gastropoda</taxon>
        <taxon>Heterobranchia</taxon>
        <taxon>Euthyneura</taxon>
        <taxon>Panpulmonata</taxon>
        <taxon>Sacoglossa</taxon>
        <taxon>Placobranchoidea</taxon>
        <taxon>Plakobranchidae</taxon>
        <taxon>Elysia</taxon>
    </lineage>
</organism>
<name>A0AAV4INN7_9GAST</name>
<sequence length="99" mass="11822">MERFVKLCINLRFDGKRARANRRVSDIFLPIRDLTNKINRNLQMSYNPSENLTIDEQLVPWRGRCPFLQYLPSKPDKYGVKLFHICNSKTSYPLQRYLT</sequence>
<dbReference type="Pfam" id="PF13843">
    <property type="entry name" value="DDE_Tnp_1_7"/>
    <property type="match status" value="1"/>
</dbReference>
<evidence type="ECO:0000313" key="2">
    <source>
        <dbReference type="EMBL" id="GFS12149.1"/>
    </source>
</evidence>
<gene>
    <name evidence="2" type="ORF">ElyMa_004852200</name>
</gene>
<feature type="domain" description="PiggyBac transposable element-derived protein" evidence="1">
    <location>
        <begin position="2"/>
        <end position="92"/>
    </location>
</feature>
<evidence type="ECO:0000259" key="1">
    <source>
        <dbReference type="Pfam" id="PF13843"/>
    </source>
</evidence>
<keyword evidence="3" id="KW-1185">Reference proteome</keyword>
<protein>
    <submittedName>
        <fullName evidence="2">PiggyBac transposable element-derived protein 4</fullName>
    </submittedName>
</protein>
<comment type="caution">
    <text evidence="2">The sequence shown here is derived from an EMBL/GenBank/DDBJ whole genome shotgun (WGS) entry which is preliminary data.</text>
</comment>
<dbReference type="PANTHER" id="PTHR46599:SF6">
    <property type="entry name" value="DUAL SPECIFICITY PHOSPHATASE 26"/>
    <property type="match status" value="1"/>
</dbReference>
<dbReference type="EMBL" id="BMAT01009698">
    <property type="protein sequence ID" value="GFS12149.1"/>
    <property type="molecule type" value="Genomic_DNA"/>
</dbReference>
<dbReference type="AlphaFoldDB" id="A0AAV4INN7"/>
<evidence type="ECO:0000313" key="3">
    <source>
        <dbReference type="Proteomes" id="UP000762676"/>
    </source>
</evidence>
<reference evidence="2 3" key="1">
    <citation type="journal article" date="2021" name="Elife">
        <title>Chloroplast acquisition without the gene transfer in kleptoplastic sea slugs, Plakobranchus ocellatus.</title>
        <authorList>
            <person name="Maeda T."/>
            <person name="Takahashi S."/>
            <person name="Yoshida T."/>
            <person name="Shimamura S."/>
            <person name="Takaki Y."/>
            <person name="Nagai Y."/>
            <person name="Toyoda A."/>
            <person name="Suzuki Y."/>
            <person name="Arimoto A."/>
            <person name="Ishii H."/>
            <person name="Satoh N."/>
            <person name="Nishiyama T."/>
            <person name="Hasebe M."/>
            <person name="Maruyama T."/>
            <person name="Minagawa J."/>
            <person name="Obokata J."/>
            <person name="Shigenobu S."/>
        </authorList>
    </citation>
    <scope>NUCLEOTIDE SEQUENCE [LARGE SCALE GENOMIC DNA]</scope>
</reference>
<dbReference type="Proteomes" id="UP000762676">
    <property type="component" value="Unassembled WGS sequence"/>
</dbReference>
<dbReference type="InterPro" id="IPR029526">
    <property type="entry name" value="PGBD"/>
</dbReference>